<dbReference type="WBParaSite" id="SSLN_0001800801-mRNA-1">
    <property type="protein sequence ID" value="SSLN_0001800801-mRNA-1"/>
    <property type="gene ID" value="SSLN_0001800801"/>
</dbReference>
<evidence type="ECO:0000256" key="1">
    <source>
        <dbReference type="SAM" id="MobiDB-lite"/>
    </source>
</evidence>
<reference evidence="3" key="1">
    <citation type="submission" date="2016-06" db="UniProtKB">
        <authorList>
            <consortium name="WormBaseParasite"/>
        </authorList>
    </citation>
    <scope>IDENTIFICATION</scope>
</reference>
<keyword evidence="2" id="KW-0732">Signal</keyword>
<evidence type="ECO:0000313" key="3">
    <source>
        <dbReference type="WBParaSite" id="SSLN_0001800801-mRNA-1"/>
    </source>
</evidence>
<feature type="chain" id="PRO_5008154147" evidence="2">
    <location>
        <begin position="21"/>
        <end position="131"/>
    </location>
</feature>
<organism evidence="3">
    <name type="scientific">Schistocephalus solidus</name>
    <name type="common">Tapeworm</name>
    <dbReference type="NCBI Taxonomy" id="70667"/>
    <lineage>
        <taxon>Eukaryota</taxon>
        <taxon>Metazoa</taxon>
        <taxon>Spiralia</taxon>
        <taxon>Lophotrochozoa</taxon>
        <taxon>Platyhelminthes</taxon>
        <taxon>Cestoda</taxon>
        <taxon>Eucestoda</taxon>
        <taxon>Diphyllobothriidea</taxon>
        <taxon>Diphyllobothriidae</taxon>
        <taxon>Schistocephalus</taxon>
    </lineage>
</organism>
<name>A0A183TLJ9_SCHSO</name>
<feature type="region of interest" description="Disordered" evidence="1">
    <location>
        <begin position="58"/>
        <end position="96"/>
    </location>
</feature>
<protein>
    <submittedName>
        <fullName evidence="3">Secreted protein</fullName>
    </submittedName>
</protein>
<accession>A0A183TLJ9</accession>
<feature type="signal peptide" evidence="2">
    <location>
        <begin position="1"/>
        <end position="20"/>
    </location>
</feature>
<dbReference type="AlphaFoldDB" id="A0A183TLJ9"/>
<proteinExistence type="predicted"/>
<evidence type="ECO:0000256" key="2">
    <source>
        <dbReference type="SAM" id="SignalP"/>
    </source>
</evidence>
<sequence length="131" mass="14346">LLSELVSLLMLGLGASGWLGAEPTLRSNPMLPLTGSLKWIRTMTWICHLPYQKHSGPCNRFPAVKHQDPKQSNGKSTSTASSGSWRNSQHSSRRCDTKYKFLRISKTRPSSISTSGKGTANSLITTEAARC</sequence>
<feature type="compositionally biased region" description="Polar residues" evidence="1">
    <location>
        <begin position="70"/>
        <end position="90"/>
    </location>
</feature>